<gene>
    <name evidence="2" type="primary">rnf44</name>
    <name evidence="2" type="ORF">TNCT_359201</name>
</gene>
<dbReference type="EMBL" id="BMAO01034064">
    <property type="protein sequence ID" value="GFQ93758.1"/>
    <property type="molecule type" value="Genomic_DNA"/>
</dbReference>
<evidence type="ECO:0000313" key="3">
    <source>
        <dbReference type="Proteomes" id="UP000887116"/>
    </source>
</evidence>
<evidence type="ECO:0000313" key="2">
    <source>
        <dbReference type="EMBL" id="GFQ93758.1"/>
    </source>
</evidence>
<comment type="caution">
    <text evidence="2">The sequence shown here is derived from an EMBL/GenBank/DDBJ whole genome shotgun (WGS) entry which is preliminary data.</text>
</comment>
<reference evidence="2" key="1">
    <citation type="submission" date="2020-07" db="EMBL/GenBank/DDBJ databases">
        <title>Multicomponent nature underlies the extraordinary mechanical properties of spider dragline silk.</title>
        <authorList>
            <person name="Kono N."/>
            <person name="Nakamura H."/>
            <person name="Mori M."/>
            <person name="Yoshida Y."/>
            <person name="Ohtoshi R."/>
            <person name="Malay A.D."/>
            <person name="Moran D.A.P."/>
            <person name="Tomita M."/>
            <person name="Numata K."/>
            <person name="Arakawa K."/>
        </authorList>
    </citation>
    <scope>NUCLEOTIDE SEQUENCE</scope>
</reference>
<protein>
    <submittedName>
        <fullName evidence="2">RING finger protein 44</fullName>
    </submittedName>
</protein>
<dbReference type="AlphaFoldDB" id="A0A8X6G1T5"/>
<keyword evidence="3" id="KW-1185">Reference proteome</keyword>
<feature type="region of interest" description="Disordered" evidence="1">
    <location>
        <begin position="62"/>
        <end position="93"/>
    </location>
</feature>
<accession>A0A8X6G1T5</accession>
<organism evidence="2 3">
    <name type="scientific">Trichonephila clavata</name>
    <name type="common">Joro spider</name>
    <name type="synonym">Nephila clavata</name>
    <dbReference type="NCBI Taxonomy" id="2740835"/>
    <lineage>
        <taxon>Eukaryota</taxon>
        <taxon>Metazoa</taxon>
        <taxon>Ecdysozoa</taxon>
        <taxon>Arthropoda</taxon>
        <taxon>Chelicerata</taxon>
        <taxon>Arachnida</taxon>
        <taxon>Araneae</taxon>
        <taxon>Araneomorphae</taxon>
        <taxon>Entelegynae</taxon>
        <taxon>Araneoidea</taxon>
        <taxon>Nephilidae</taxon>
        <taxon>Trichonephila</taxon>
    </lineage>
</organism>
<proteinExistence type="predicted"/>
<name>A0A8X6G1T5_TRICU</name>
<evidence type="ECO:0000256" key="1">
    <source>
        <dbReference type="SAM" id="MobiDB-lite"/>
    </source>
</evidence>
<feature type="compositionally biased region" description="Polar residues" evidence="1">
    <location>
        <begin position="74"/>
        <end position="84"/>
    </location>
</feature>
<sequence>MNKFYQFSNFLIGRRCTRCPRGYQSPSQNAVSLSPDPVEQVRQVEEDERFARMLQAQFDAEADPSYLPCRQPATHFTHSQNRESTSSDDDSSLDLQMEADFPITRISYDPLNLNPLLRGIQVRLARSPFYVSSTVIKLSS</sequence>
<dbReference type="Proteomes" id="UP000887116">
    <property type="component" value="Unassembled WGS sequence"/>
</dbReference>